<dbReference type="InterPro" id="IPR036595">
    <property type="entry name" value="A-macroglobulin_rcpt-bd_sf"/>
</dbReference>
<dbReference type="PANTHER" id="PTHR11412">
    <property type="entry name" value="MACROGLOBULIN / COMPLEMENT"/>
    <property type="match status" value="1"/>
</dbReference>
<dbReference type="InterPro" id="IPR047565">
    <property type="entry name" value="Alpha-macroglob_thiol-ester_cl"/>
</dbReference>
<dbReference type="InterPro" id="IPR041425">
    <property type="entry name" value="C3/4/5_MG1"/>
</dbReference>
<dbReference type="InterPro" id="IPR001134">
    <property type="entry name" value="Netrin_domain"/>
</dbReference>
<dbReference type="SUPFAM" id="SSF47686">
    <property type="entry name" value="Anaphylotoxins (complement system)"/>
    <property type="match status" value="1"/>
</dbReference>
<dbReference type="Gene3D" id="2.60.40.1930">
    <property type="match status" value="3"/>
</dbReference>
<dbReference type="InterPro" id="IPR011626">
    <property type="entry name" value="Alpha-macroglobulin_TED"/>
</dbReference>
<sequence length="1658" mass="185790">MMWVELLLLAALSLSTLSNCEVLYVMTAPNPLRVGCRERVFVEAKDYKKGALDVKIKVLTFPAQKILLTESVTLNSKNKFQALKEIEIKVEPGYFDEDSMLSQYVYLKAEFGNDKASLEKVVLVSFQNGYIFIQTDKTIYTPESKVNYRIFALKPDLQPFTDTIYVDIMTPDGITLMHQPYKPSNGIQSATYQIPEISSLGNWKIVAKLKDAPLQNFTTYFEVKEYVLPSFEVKLTLSQSFFYIDDEQLTVTVEARYLFEEPVTGIAFVVFGVIQENERTSFPGSLQRVELKSQGTAKAVLKIEHIKETIPDIYTLLMKSLYVSVNVLTDTGSEMVKAEKMGIYIVKSPYTLHFKKTPLYFKPGMPYDISVYATNPDDSPAKGIVVTASHKEHIEHGTTQDNGIAKMTINTDASDDKLLITVETKVDKLGQGRQGTQKMTAMPYKTKNKSGNYIHINIHYAEVKIGDLMKALINLGSSPAVFTNDIIEITYLILSKGQIIHFKKLEWKKGQGLLAVDMDVTKNMVPSIRVVAYYHVGTEEVVSDSVWVDVLDTCMGKLTLDAVRLSGSYAPQQKITLSLSGDSGATVGLVAVDKGVYALNNKNRLTQTQIWDKVEKYDTGCTAGSGEDSMGVFHDAGLVFTSNTAGGTRQRTVSTCPLNSRRRRAVTIKKVITILASRYTGLNRQCCMDGMRKNILDYTCQRRSQYVIDGPECVKAFLECCREMATKHEEAKFDQLILARSEESVEKEGEDEDFNDIGSRTVFPESWLWKEVTLPDCPTAKNCDTLKEDIYLPDSITSWQITAISLSKTHGICVADPLSLIVRKNFFIDLKLPYSAVRNEQLEIKAILHNYLSESIKVRVELKETPHICSSASKKGRDRVTVEMDSMSTRSVPFVIIPMMLGRHSIEVKALVPDSGYQDGVKKDLLVVAEGVLTKLLDTNVELDPAKHGGVDIVHVRSGNLADQVPNTPASRDIRLTGEHLARTIEAALSGSPLGDLLRQPGGCGEQNMMGMTMPVIATHYLDNTKQWDQVGLERRREAISFIQSGYDRQIGFRKDSGSFAIYPDYDSGTWLTAYVVKVFAMASPFIEVKSEVLCKAVKWLFRERQKTYGVFEEFAGIISSSMMGDVLGNDKDDTLTAFVLIAMQEANPVCDNNEYDTTGLLASMNKAKEFLKYRNPSLTNPYSVALTSLALANEGELNKDILFRHSSTDRTHWPVKGNPLLTLEATAYALLALVKANALEDAGPIVKWLNSQQFKGGYGSSTQATIMVFQAVAEYMTKAGRKQDIDLNVDINISGRKDAIGLSITQSNSFLTRSNKVSLDKSFNVTARGKGQGKLSVITLYYAMPKEENQECKNFELDVKLIKLDSVSYTRAKETYKLHINVTFKADRVATMTILDIGLLTGFIFDFDDLKQLSTGRERYIQKFEMDKKLSERGSLIIYLEKVSNDRADTVAFRIHKVQDVGLLQPVGVTVYEYYDPGNRCVKFYHPLKQGGTLNQLCNKDVCRCAEENCSFQRKNGDKSTNVKLFDQACKPGMDYVFKATLLKADLKTFADTYHMEVNILKRGTDPVLDKGQRMFLSHPSCREALNFSVGQTYLLIGEGADVINTGKTFEYVLGERTWIEYYPAESECSAPRSPYRDRCLEIEDFIFQMEKIGCEV</sequence>
<feature type="domain" description="NTR" evidence="7">
    <location>
        <begin position="1511"/>
        <end position="1656"/>
    </location>
</feature>
<dbReference type="GO" id="GO:0005615">
    <property type="term" value="C:extracellular space"/>
    <property type="evidence" value="ECO:0007669"/>
    <property type="project" value="InterPro"/>
</dbReference>
<keyword evidence="2" id="KW-0964">Secreted</keyword>
<dbReference type="Pfam" id="PF01759">
    <property type="entry name" value="NTR"/>
    <property type="match status" value="1"/>
</dbReference>
<reference evidence="8" key="2">
    <citation type="submission" date="2020-02" db="EMBL/GenBank/DDBJ databases">
        <title>Esox lucius (northern pike) genome, fEsoLuc1, primary haplotype.</title>
        <authorList>
            <person name="Myers G."/>
            <person name="Karagic N."/>
            <person name="Meyer A."/>
            <person name="Pippel M."/>
            <person name="Reichard M."/>
            <person name="Winkler S."/>
            <person name="Tracey A."/>
            <person name="Sims Y."/>
            <person name="Howe K."/>
            <person name="Rhie A."/>
            <person name="Formenti G."/>
            <person name="Durbin R."/>
            <person name="Fedrigo O."/>
            <person name="Jarvis E.D."/>
        </authorList>
    </citation>
    <scope>NUCLEOTIDE SEQUENCE [LARGE SCALE GENOMIC DNA]</scope>
</reference>
<protein>
    <recommendedName>
        <fullName evidence="10">Complement component c3a, duplicate 5</fullName>
    </recommendedName>
</protein>
<dbReference type="Gene3D" id="2.60.120.1540">
    <property type="match status" value="1"/>
</dbReference>
<dbReference type="Gene3D" id="2.60.40.690">
    <property type="entry name" value="Alpha-macroglobulin, receptor-binding domain"/>
    <property type="match status" value="1"/>
</dbReference>
<dbReference type="InterPro" id="IPR000020">
    <property type="entry name" value="Anaphylatoxin/fibulin"/>
</dbReference>
<dbReference type="CDD" id="cd00017">
    <property type="entry name" value="ANATO"/>
    <property type="match status" value="1"/>
</dbReference>
<dbReference type="GO" id="GO:0004866">
    <property type="term" value="F:endopeptidase inhibitor activity"/>
    <property type="evidence" value="ECO:0007669"/>
    <property type="project" value="InterPro"/>
</dbReference>
<dbReference type="FunFam" id="2.60.40.1940:FF:000001">
    <property type="entry name" value="Complement component C3"/>
    <property type="match status" value="1"/>
</dbReference>
<dbReference type="InterPro" id="IPR019742">
    <property type="entry name" value="MacrogloblnA2_CS"/>
</dbReference>
<gene>
    <name evidence="8" type="primary">C3</name>
</gene>
<dbReference type="Pfam" id="PF00207">
    <property type="entry name" value="A2M"/>
    <property type="match status" value="1"/>
</dbReference>
<dbReference type="InterPro" id="IPR008993">
    <property type="entry name" value="TIMP-like_OB-fold"/>
</dbReference>
<dbReference type="InterPro" id="IPR009048">
    <property type="entry name" value="A-macroglobulin_rcpt-bd"/>
</dbReference>
<dbReference type="CDD" id="cd02896">
    <property type="entry name" value="complement_C3_C4_C5"/>
    <property type="match status" value="1"/>
</dbReference>
<keyword evidence="5" id="KW-0732">Signal</keyword>
<dbReference type="Gene3D" id="2.60.40.1940">
    <property type="match status" value="1"/>
</dbReference>
<dbReference type="Gene3D" id="1.20.91.20">
    <property type="entry name" value="Anaphylotoxins (complement system)"/>
    <property type="match status" value="1"/>
</dbReference>
<evidence type="ECO:0000313" key="9">
    <source>
        <dbReference type="Proteomes" id="UP000265140"/>
    </source>
</evidence>
<dbReference type="FunFam" id="2.60.40.1930:FF:000006">
    <property type="entry name" value="Complement C3"/>
    <property type="match status" value="1"/>
</dbReference>
<dbReference type="GeneTree" id="ENSGT00940000154063"/>
<dbReference type="InterPro" id="IPR018081">
    <property type="entry name" value="Anaphylatoxin_comp_syst"/>
</dbReference>
<dbReference type="SMART" id="SM01359">
    <property type="entry name" value="A2M_N_2"/>
    <property type="match status" value="1"/>
</dbReference>
<dbReference type="PROSITE" id="PS01178">
    <property type="entry name" value="ANAPHYLATOXIN_2"/>
    <property type="match status" value="1"/>
</dbReference>
<dbReference type="Gene3D" id="1.50.10.20">
    <property type="match status" value="1"/>
</dbReference>
<evidence type="ECO:0000256" key="4">
    <source>
        <dbReference type="ARBA" id="ARBA00023157"/>
    </source>
</evidence>
<dbReference type="Pfam" id="PF01821">
    <property type="entry name" value="ANATO"/>
    <property type="match status" value="1"/>
</dbReference>
<evidence type="ECO:0000256" key="5">
    <source>
        <dbReference type="SAM" id="SignalP"/>
    </source>
</evidence>
<dbReference type="Bgee" id="ENSELUG00000029564">
    <property type="expression patterns" value="Expressed in liver"/>
</dbReference>
<dbReference type="Pfam" id="PF07677">
    <property type="entry name" value="A2M_recep"/>
    <property type="match status" value="1"/>
</dbReference>
<accession>A0A6Q2Y379</accession>
<dbReference type="SMART" id="SM01419">
    <property type="entry name" value="Thiol-ester_cl"/>
    <property type="match status" value="1"/>
</dbReference>
<evidence type="ECO:0000259" key="7">
    <source>
        <dbReference type="PROSITE" id="PS50189"/>
    </source>
</evidence>
<evidence type="ECO:0000256" key="3">
    <source>
        <dbReference type="ARBA" id="ARBA00022966"/>
    </source>
</evidence>
<dbReference type="Gene3D" id="2.20.130.20">
    <property type="match status" value="1"/>
</dbReference>
<dbReference type="InterPro" id="IPR013783">
    <property type="entry name" value="Ig-like_fold"/>
</dbReference>
<keyword evidence="4" id="KW-1015">Disulfide bond</keyword>
<dbReference type="Ensembl" id="ENSELUT00000056504.2">
    <property type="protein sequence ID" value="ENSELUP00000060589.2"/>
    <property type="gene ID" value="ENSELUG00000029564.2"/>
</dbReference>
<dbReference type="Pfam" id="PF07678">
    <property type="entry name" value="TED_complement"/>
    <property type="match status" value="1"/>
</dbReference>
<dbReference type="PROSITE" id="PS00477">
    <property type="entry name" value="ALPHA_2_MACROGLOBULIN"/>
    <property type="match status" value="1"/>
</dbReference>
<dbReference type="SMART" id="SM00643">
    <property type="entry name" value="C345C"/>
    <property type="match status" value="1"/>
</dbReference>
<dbReference type="PROSITE" id="PS01177">
    <property type="entry name" value="ANAPHYLATOXIN_1"/>
    <property type="match status" value="1"/>
</dbReference>
<evidence type="ECO:0000256" key="2">
    <source>
        <dbReference type="ARBA" id="ARBA00022525"/>
    </source>
</evidence>
<dbReference type="SMART" id="SM00104">
    <property type="entry name" value="ANATO"/>
    <property type="match status" value="1"/>
</dbReference>
<evidence type="ECO:0000259" key="6">
    <source>
        <dbReference type="PROSITE" id="PS01178"/>
    </source>
</evidence>
<dbReference type="InterPro" id="IPR048848">
    <property type="entry name" value="C3_CUB2"/>
</dbReference>
<dbReference type="FunFam" id="2.60.40.10:FF:000155">
    <property type="entry name" value="complement C3 isoform X1"/>
    <property type="match status" value="1"/>
</dbReference>
<dbReference type="Pfam" id="PF17789">
    <property type="entry name" value="MG4"/>
    <property type="match status" value="1"/>
</dbReference>
<dbReference type="SUPFAM" id="SSF49410">
    <property type="entry name" value="Alpha-macroglobulin receptor domain"/>
    <property type="match status" value="1"/>
</dbReference>
<evidence type="ECO:0000256" key="1">
    <source>
        <dbReference type="ARBA" id="ARBA00004613"/>
    </source>
</evidence>
<reference evidence="9" key="1">
    <citation type="journal article" date="2014" name="PLoS ONE">
        <title>The genome and linkage map of the northern pike (Esox lucius): conserved synteny revealed between the salmonid sister group and the Neoteleostei.</title>
        <authorList>
            <person name="Rondeau E.B."/>
            <person name="Minkley D.R."/>
            <person name="Leong J.S."/>
            <person name="Messmer A.M."/>
            <person name="Jantzen J.R."/>
            <person name="von Schalburg K.R."/>
            <person name="Lemon C."/>
            <person name="Bird N.H."/>
            <person name="Koop B.F."/>
        </authorList>
    </citation>
    <scope>NUCLEOTIDE SEQUENCE</scope>
</reference>
<dbReference type="InterPro" id="IPR008930">
    <property type="entry name" value="Terpenoid_cyclase/PrenylTrfase"/>
</dbReference>
<evidence type="ECO:0008006" key="10">
    <source>
        <dbReference type="Google" id="ProtNLM"/>
    </source>
</evidence>
<dbReference type="Pfam" id="PF01835">
    <property type="entry name" value="MG2"/>
    <property type="match status" value="1"/>
</dbReference>
<dbReference type="Proteomes" id="UP000265140">
    <property type="component" value="Chromosome 9"/>
</dbReference>
<organism evidence="8 9">
    <name type="scientific">Esox lucius</name>
    <name type="common">Northern pike</name>
    <dbReference type="NCBI Taxonomy" id="8010"/>
    <lineage>
        <taxon>Eukaryota</taxon>
        <taxon>Metazoa</taxon>
        <taxon>Chordata</taxon>
        <taxon>Craniata</taxon>
        <taxon>Vertebrata</taxon>
        <taxon>Euteleostomi</taxon>
        <taxon>Actinopterygii</taxon>
        <taxon>Neopterygii</taxon>
        <taxon>Teleostei</taxon>
        <taxon>Protacanthopterygii</taxon>
        <taxon>Esociformes</taxon>
        <taxon>Esocidae</taxon>
        <taxon>Esox</taxon>
    </lineage>
</organism>
<dbReference type="FunFam" id="1.20.91.20:FF:000001">
    <property type="entry name" value="Complement C3"/>
    <property type="match status" value="1"/>
</dbReference>
<dbReference type="InterPro" id="IPR018933">
    <property type="entry name" value="Netrin_module_non-TIMP"/>
</dbReference>
<feature type="signal peptide" evidence="5">
    <location>
        <begin position="1"/>
        <end position="20"/>
    </location>
</feature>
<dbReference type="SUPFAM" id="SSF50242">
    <property type="entry name" value="TIMP-like"/>
    <property type="match status" value="1"/>
</dbReference>
<dbReference type="PROSITE" id="PS50189">
    <property type="entry name" value="NTR"/>
    <property type="match status" value="1"/>
</dbReference>
<dbReference type="FunFam" id="2.40.50.120:FF:000013">
    <property type="entry name" value="Complement C3"/>
    <property type="match status" value="1"/>
</dbReference>
<comment type="subcellular location">
    <subcellularLocation>
        <location evidence="1">Secreted</location>
    </subcellularLocation>
</comment>
<dbReference type="Pfam" id="PF17791">
    <property type="entry name" value="MG3"/>
    <property type="match status" value="1"/>
</dbReference>
<dbReference type="Gene3D" id="2.60.40.10">
    <property type="entry name" value="Immunoglobulins"/>
    <property type="match status" value="2"/>
</dbReference>
<dbReference type="Gene3D" id="2.40.50.120">
    <property type="match status" value="1"/>
</dbReference>
<dbReference type="InterPro" id="IPR050473">
    <property type="entry name" value="A2M/Complement_sys"/>
</dbReference>
<dbReference type="SMART" id="SM01361">
    <property type="entry name" value="A2M_recep"/>
    <property type="match status" value="1"/>
</dbReference>
<proteinExistence type="predicted"/>
<keyword evidence="9" id="KW-1185">Reference proteome</keyword>
<reference evidence="8" key="3">
    <citation type="submission" date="2025-08" db="UniProtKB">
        <authorList>
            <consortium name="Ensembl"/>
        </authorList>
    </citation>
    <scope>IDENTIFICATION</scope>
</reference>
<evidence type="ECO:0000313" key="8">
    <source>
        <dbReference type="Ensembl" id="ENSELUP00000060589.2"/>
    </source>
</evidence>
<dbReference type="SUPFAM" id="SSF48239">
    <property type="entry name" value="Terpenoid cyclases/Protein prenyltransferases"/>
    <property type="match status" value="1"/>
</dbReference>
<feature type="domain" description="Anaphylatoxin-like" evidence="6">
    <location>
        <begin position="686"/>
        <end position="721"/>
    </location>
</feature>
<dbReference type="InterPro" id="IPR001599">
    <property type="entry name" value="Macroglobln_a2"/>
</dbReference>
<keyword evidence="3" id="KW-0882">Thioester bond</keyword>
<dbReference type="InterPro" id="IPR041555">
    <property type="entry name" value="MG3"/>
</dbReference>
<reference evidence="8" key="4">
    <citation type="submission" date="2025-09" db="UniProtKB">
        <authorList>
            <consortium name="Ensembl"/>
        </authorList>
    </citation>
    <scope>IDENTIFICATION</scope>
</reference>
<dbReference type="SMART" id="SM01360">
    <property type="entry name" value="A2M"/>
    <property type="match status" value="1"/>
</dbReference>
<feature type="chain" id="PRO_5044285866" description="Complement component c3a, duplicate 5" evidence="5">
    <location>
        <begin position="21"/>
        <end position="1658"/>
    </location>
</feature>
<dbReference type="InterPro" id="IPR040839">
    <property type="entry name" value="MG4"/>
</dbReference>
<dbReference type="InterPro" id="IPR002890">
    <property type="entry name" value="MG2"/>
</dbReference>
<dbReference type="Gene3D" id="6.20.50.160">
    <property type="match status" value="1"/>
</dbReference>
<dbReference type="Pfam" id="PF07703">
    <property type="entry name" value="A2M_BRD"/>
    <property type="match status" value="1"/>
</dbReference>
<name>A0A6Q2Y379_ESOLU</name>
<dbReference type="Pfam" id="PF17790">
    <property type="entry name" value="MG1"/>
    <property type="match status" value="1"/>
</dbReference>
<dbReference type="InterPro" id="IPR011625">
    <property type="entry name" value="A2M_N_BRD"/>
</dbReference>
<dbReference type="Pfam" id="PF21308">
    <property type="entry name" value="C3_CUB2"/>
    <property type="match status" value="1"/>
</dbReference>
<dbReference type="PANTHER" id="PTHR11412:SF81">
    <property type="entry name" value="COMPLEMENT C3"/>
    <property type="match status" value="1"/>
</dbReference>